<comment type="caution">
    <text evidence="2">The sequence shown here is derived from an EMBL/GenBank/DDBJ whole genome shotgun (WGS) entry which is preliminary data.</text>
</comment>
<feature type="compositionally biased region" description="Basic and acidic residues" evidence="1">
    <location>
        <begin position="60"/>
        <end position="74"/>
    </location>
</feature>
<evidence type="ECO:0000313" key="3">
    <source>
        <dbReference type="Proteomes" id="UP001269375"/>
    </source>
</evidence>
<dbReference type="EMBL" id="JARWAO010000006">
    <property type="protein sequence ID" value="MDR5896777.1"/>
    <property type="molecule type" value="Genomic_DNA"/>
</dbReference>
<evidence type="ECO:0000256" key="1">
    <source>
        <dbReference type="SAM" id="MobiDB-lite"/>
    </source>
</evidence>
<feature type="compositionally biased region" description="Basic and acidic residues" evidence="1">
    <location>
        <begin position="1"/>
        <end position="40"/>
    </location>
</feature>
<gene>
    <name evidence="2" type="ORF">QC825_11890</name>
</gene>
<dbReference type="Proteomes" id="UP001269375">
    <property type="component" value="Unassembled WGS sequence"/>
</dbReference>
<keyword evidence="3" id="KW-1185">Reference proteome</keyword>
<feature type="region of interest" description="Disordered" evidence="1">
    <location>
        <begin position="1"/>
        <end position="48"/>
    </location>
</feature>
<organism evidence="2 3">
    <name type="scientific">Larsenimonas suaedae</name>
    <dbReference type="NCBI Taxonomy" id="1851019"/>
    <lineage>
        <taxon>Bacteria</taxon>
        <taxon>Pseudomonadati</taxon>
        <taxon>Pseudomonadota</taxon>
        <taxon>Gammaproteobacteria</taxon>
        <taxon>Oceanospirillales</taxon>
        <taxon>Halomonadaceae</taxon>
        <taxon>Larsenimonas</taxon>
    </lineage>
</organism>
<name>A0ABU1GZ09_9GAMM</name>
<proteinExistence type="predicted"/>
<reference evidence="2 3" key="1">
    <citation type="submission" date="2023-04" db="EMBL/GenBank/DDBJ databases">
        <title>A long-awaited taxogenomic arrangement of the family Halomonadaceae.</title>
        <authorList>
            <person name="De La Haba R."/>
            <person name="Chuvochina M."/>
            <person name="Wittouck S."/>
            <person name="Arahal D.R."/>
            <person name="Sanchez-Porro C."/>
            <person name="Hugenholtz P."/>
            <person name="Ventosa A."/>
        </authorList>
    </citation>
    <scope>NUCLEOTIDE SEQUENCE [LARGE SCALE GENOMIC DNA]</scope>
    <source>
        <strain evidence="2 3">DSM 22428</strain>
    </source>
</reference>
<dbReference type="RefSeq" id="WP_251590265.1">
    <property type="nucleotide sequence ID" value="NZ_JAMLJI010000001.1"/>
</dbReference>
<accession>A0ABU1GZ09</accession>
<sequence length="80" mass="9360">MNAKEYLARKGIALDKEEDKPQTLEEKAWSRARQSGDHRPRSGTPFDWEDWERYHDTLAGDSKELARKQRRSDDSGDDPQ</sequence>
<protein>
    <submittedName>
        <fullName evidence="2">Uncharacterized protein</fullName>
    </submittedName>
</protein>
<feature type="region of interest" description="Disordered" evidence="1">
    <location>
        <begin position="60"/>
        <end position="80"/>
    </location>
</feature>
<evidence type="ECO:0000313" key="2">
    <source>
        <dbReference type="EMBL" id="MDR5896777.1"/>
    </source>
</evidence>